<keyword evidence="1" id="KW-0238">DNA-binding</keyword>
<dbReference type="Pfam" id="PF00440">
    <property type="entry name" value="TetR_N"/>
    <property type="match status" value="1"/>
</dbReference>
<dbReference type="InterPro" id="IPR009057">
    <property type="entry name" value="Homeodomain-like_sf"/>
</dbReference>
<organism evidence="3 4">
    <name type="scientific">Actinocorallia aurantiaca</name>
    <dbReference type="NCBI Taxonomy" id="46204"/>
    <lineage>
        <taxon>Bacteria</taxon>
        <taxon>Bacillati</taxon>
        <taxon>Actinomycetota</taxon>
        <taxon>Actinomycetes</taxon>
        <taxon>Streptosporangiales</taxon>
        <taxon>Thermomonosporaceae</taxon>
        <taxon>Actinocorallia</taxon>
    </lineage>
</organism>
<dbReference type="InterPro" id="IPR001647">
    <property type="entry name" value="HTH_TetR"/>
</dbReference>
<accession>A0ABP6H7X2</accession>
<evidence type="ECO:0000313" key="3">
    <source>
        <dbReference type="EMBL" id="GAA2737646.1"/>
    </source>
</evidence>
<evidence type="ECO:0000313" key="4">
    <source>
        <dbReference type="Proteomes" id="UP001501842"/>
    </source>
</evidence>
<sequence>MGDETGEDTRVLDAARRLFAGLGYDGTTTEMIATAAGVPPSAVEGGKAGLYRAILEDFYTAQMKMFDEVEAGYRSDGGDLHRAVDRFLDFYLDHPEGLAVWLYRGLLDAVDVEDVEERFRRPLTHRLFEIFDTLESIPDPETWISAFSWCITGFLNGGILTRETDPLTVADPAARRRFRAFMHRLTGWASSDGP</sequence>
<dbReference type="InterPro" id="IPR050109">
    <property type="entry name" value="HTH-type_TetR-like_transc_reg"/>
</dbReference>
<dbReference type="SUPFAM" id="SSF46689">
    <property type="entry name" value="Homeodomain-like"/>
    <property type="match status" value="1"/>
</dbReference>
<feature type="domain" description="HTH tetR-type" evidence="2">
    <location>
        <begin position="12"/>
        <end position="42"/>
    </location>
</feature>
<comment type="caution">
    <text evidence="3">The sequence shown here is derived from an EMBL/GenBank/DDBJ whole genome shotgun (WGS) entry which is preliminary data.</text>
</comment>
<keyword evidence="4" id="KW-1185">Reference proteome</keyword>
<dbReference type="RefSeq" id="WP_344457253.1">
    <property type="nucleotide sequence ID" value="NZ_BAAATZ010000035.1"/>
</dbReference>
<dbReference type="PANTHER" id="PTHR30055">
    <property type="entry name" value="HTH-TYPE TRANSCRIPTIONAL REGULATOR RUTR"/>
    <property type="match status" value="1"/>
</dbReference>
<evidence type="ECO:0000256" key="1">
    <source>
        <dbReference type="ARBA" id="ARBA00023125"/>
    </source>
</evidence>
<reference evidence="4" key="1">
    <citation type="journal article" date="2019" name="Int. J. Syst. Evol. Microbiol.">
        <title>The Global Catalogue of Microorganisms (GCM) 10K type strain sequencing project: providing services to taxonomists for standard genome sequencing and annotation.</title>
        <authorList>
            <consortium name="The Broad Institute Genomics Platform"/>
            <consortium name="The Broad Institute Genome Sequencing Center for Infectious Disease"/>
            <person name="Wu L."/>
            <person name="Ma J."/>
        </authorList>
    </citation>
    <scope>NUCLEOTIDE SEQUENCE [LARGE SCALE GENOMIC DNA]</scope>
    <source>
        <strain evidence="4">JCM 8201</strain>
    </source>
</reference>
<name>A0ABP6H7X2_9ACTN</name>
<proteinExistence type="predicted"/>
<protein>
    <recommendedName>
        <fullName evidence="2">HTH tetR-type domain-containing protein</fullName>
    </recommendedName>
</protein>
<dbReference type="PANTHER" id="PTHR30055:SF219">
    <property type="entry name" value="TRANSCRIPTIONAL REGULATORY PROTEIN"/>
    <property type="match status" value="1"/>
</dbReference>
<dbReference type="Gene3D" id="1.10.357.10">
    <property type="entry name" value="Tetracycline Repressor, domain 2"/>
    <property type="match status" value="1"/>
</dbReference>
<dbReference type="Proteomes" id="UP001501842">
    <property type="component" value="Unassembled WGS sequence"/>
</dbReference>
<evidence type="ECO:0000259" key="2">
    <source>
        <dbReference type="Pfam" id="PF00440"/>
    </source>
</evidence>
<dbReference type="EMBL" id="BAAATZ010000035">
    <property type="protein sequence ID" value="GAA2737646.1"/>
    <property type="molecule type" value="Genomic_DNA"/>
</dbReference>
<gene>
    <name evidence="3" type="ORF">GCM10010439_68580</name>
</gene>